<feature type="region of interest" description="Disordered" evidence="1">
    <location>
        <begin position="80"/>
        <end position="138"/>
    </location>
</feature>
<dbReference type="EMBL" id="MN740358">
    <property type="protein sequence ID" value="QHU02465.1"/>
    <property type="molecule type" value="Genomic_DNA"/>
</dbReference>
<protein>
    <submittedName>
        <fullName evidence="2">Uncharacterized protein</fullName>
    </submittedName>
</protein>
<feature type="compositionally biased region" description="Polar residues" evidence="1">
    <location>
        <begin position="23"/>
        <end position="39"/>
    </location>
</feature>
<sequence length="138" mass="15827">MQYDGLNAWKQKRLPDPDKQKAVSFSTKMSGSNNGTPVNSIKYMEGYHQQNPVGRDEWRTNPDIYTSKAYPLLTKHGFAKIDPYTQKPYGNPKRGGGKNKSKTNKSKTKSNRRKLIGGKNATKRKRKIKLTKKKREKL</sequence>
<name>A0A6C0J9K4_9ZZZZ</name>
<evidence type="ECO:0000313" key="2">
    <source>
        <dbReference type="EMBL" id="QHU02465.1"/>
    </source>
</evidence>
<feature type="compositionally biased region" description="Basic residues" evidence="1">
    <location>
        <begin position="95"/>
        <end position="138"/>
    </location>
</feature>
<proteinExistence type="predicted"/>
<organism evidence="2">
    <name type="scientific">viral metagenome</name>
    <dbReference type="NCBI Taxonomy" id="1070528"/>
    <lineage>
        <taxon>unclassified sequences</taxon>
        <taxon>metagenomes</taxon>
        <taxon>organismal metagenomes</taxon>
    </lineage>
</organism>
<evidence type="ECO:0000256" key="1">
    <source>
        <dbReference type="SAM" id="MobiDB-lite"/>
    </source>
</evidence>
<reference evidence="2" key="1">
    <citation type="journal article" date="2020" name="Nature">
        <title>Giant virus diversity and host interactions through global metagenomics.</title>
        <authorList>
            <person name="Schulz F."/>
            <person name="Roux S."/>
            <person name="Paez-Espino D."/>
            <person name="Jungbluth S."/>
            <person name="Walsh D.A."/>
            <person name="Denef V.J."/>
            <person name="McMahon K.D."/>
            <person name="Konstantinidis K.T."/>
            <person name="Eloe-Fadrosh E.A."/>
            <person name="Kyrpides N.C."/>
            <person name="Woyke T."/>
        </authorList>
    </citation>
    <scope>NUCLEOTIDE SEQUENCE</scope>
    <source>
        <strain evidence="2">GVMAG-M-3300025880-75</strain>
    </source>
</reference>
<dbReference type="AlphaFoldDB" id="A0A6C0J9K4"/>
<feature type="region of interest" description="Disordered" evidence="1">
    <location>
        <begin position="1"/>
        <end position="40"/>
    </location>
</feature>
<accession>A0A6C0J9K4</accession>